<keyword evidence="1" id="KW-1133">Transmembrane helix</keyword>
<protein>
    <submittedName>
        <fullName evidence="2">Uncharacterized protein</fullName>
    </submittedName>
</protein>
<organism evidence="2">
    <name type="scientific">Microvirus mar65</name>
    <dbReference type="NCBI Taxonomy" id="2851202"/>
    <lineage>
        <taxon>Viruses</taxon>
        <taxon>Monodnaviria</taxon>
        <taxon>Sangervirae</taxon>
        <taxon>Phixviricota</taxon>
        <taxon>Malgrandaviricetes</taxon>
        <taxon>Petitvirales</taxon>
        <taxon>Microviridae</taxon>
    </lineage>
</organism>
<name>A0A8F5MLU2_9VIRU</name>
<evidence type="ECO:0000313" key="2">
    <source>
        <dbReference type="EMBL" id="QXN75328.1"/>
    </source>
</evidence>
<evidence type="ECO:0000256" key="1">
    <source>
        <dbReference type="SAM" id="Phobius"/>
    </source>
</evidence>
<keyword evidence="1" id="KW-0812">Transmembrane</keyword>
<accession>A0A8F5MLU2</accession>
<dbReference type="InterPro" id="IPR045505">
    <property type="entry name" value="DUF6486"/>
</dbReference>
<sequence length="38" mass="4109">MSETSRKNWSFFFKILAYVATAVAGFFGGTAAASVINF</sequence>
<dbReference type="EMBL" id="MZ089811">
    <property type="protein sequence ID" value="QXN75328.1"/>
    <property type="molecule type" value="Genomic_DNA"/>
</dbReference>
<feature type="transmembrane region" description="Helical" evidence="1">
    <location>
        <begin position="12"/>
        <end position="36"/>
    </location>
</feature>
<reference evidence="2" key="1">
    <citation type="submission" date="2021-04" db="EMBL/GenBank/DDBJ databases">
        <title>Genomes of microviruses identified in yellow-bellied marmot fecal samples.</title>
        <authorList>
            <person name="Varsani A."/>
            <person name="Kraberger S."/>
            <person name="Chatterjee A."/>
            <person name="Richet C."/>
            <person name="Fontenele R.S."/>
            <person name="Schmidlin K."/>
            <person name="Blumstein D.T."/>
        </authorList>
    </citation>
    <scope>NUCLEOTIDE SEQUENCE</scope>
    <source>
        <strain evidence="2">Mar65</strain>
    </source>
</reference>
<dbReference type="Pfam" id="PF20096">
    <property type="entry name" value="DUF6486"/>
    <property type="match status" value="1"/>
</dbReference>
<keyword evidence="1" id="KW-0472">Membrane</keyword>
<proteinExistence type="predicted"/>